<dbReference type="Pfam" id="PF00753">
    <property type="entry name" value="Lactamase_B"/>
    <property type="match status" value="1"/>
</dbReference>
<dbReference type="PANTHER" id="PTHR42978:SF6">
    <property type="entry name" value="QUORUM-QUENCHING LACTONASE YTNP-RELATED"/>
    <property type="match status" value="1"/>
</dbReference>
<organism evidence="6 7">
    <name type="scientific">Nonomuraea typhae</name>
    <dbReference type="NCBI Taxonomy" id="2603600"/>
    <lineage>
        <taxon>Bacteria</taxon>
        <taxon>Bacillati</taxon>
        <taxon>Actinomycetota</taxon>
        <taxon>Actinomycetes</taxon>
        <taxon>Streptosporangiales</taxon>
        <taxon>Streptosporangiaceae</taxon>
        <taxon>Nonomuraea</taxon>
    </lineage>
</organism>
<dbReference type="InterPro" id="IPR051013">
    <property type="entry name" value="MBL_superfamily_lactonases"/>
</dbReference>
<evidence type="ECO:0000256" key="1">
    <source>
        <dbReference type="ARBA" id="ARBA00007749"/>
    </source>
</evidence>
<keyword evidence="7" id="KW-1185">Reference proteome</keyword>
<dbReference type="InterPro" id="IPR001279">
    <property type="entry name" value="Metallo-B-lactamas"/>
</dbReference>
<dbReference type="EMBL" id="JBITGY010000009">
    <property type="protein sequence ID" value="MFI6502432.1"/>
    <property type="molecule type" value="Genomic_DNA"/>
</dbReference>
<dbReference type="InterPro" id="IPR036866">
    <property type="entry name" value="RibonucZ/Hydroxyglut_hydro"/>
</dbReference>
<evidence type="ECO:0000313" key="7">
    <source>
        <dbReference type="Proteomes" id="UP001612741"/>
    </source>
</evidence>
<reference evidence="6 7" key="1">
    <citation type="submission" date="2024-10" db="EMBL/GenBank/DDBJ databases">
        <title>The Natural Products Discovery Center: Release of the First 8490 Sequenced Strains for Exploring Actinobacteria Biosynthetic Diversity.</title>
        <authorList>
            <person name="Kalkreuter E."/>
            <person name="Kautsar S.A."/>
            <person name="Yang D."/>
            <person name="Bader C.D."/>
            <person name="Teijaro C.N."/>
            <person name="Fluegel L."/>
            <person name="Davis C.M."/>
            <person name="Simpson J.R."/>
            <person name="Lauterbach L."/>
            <person name="Steele A.D."/>
            <person name="Gui C."/>
            <person name="Meng S."/>
            <person name="Li G."/>
            <person name="Viehrig K."/>
            <person name="Ye F."/>
            <person name="Su P."/>
            <person name="Kiefer A.F."/>
            <person name="Nichols A."/>
            <person name="Cepeda A.J."/>
            <person name="Yan W."/>
            <person name="Fan B."/>
            <person name="Jiang Y."/>
            <person name="Adhikari A."/>
            <person name="Zheng C.-J."/>
            <person name="Schuster L."/>
            <person name="Cowan T.M."/>
            <person name="Smanski M.J."/>
            <person name="Chevrette M.G."/>
            <person name="De Carvalho L.P.S."/>
            <person name="Shen B."/>
        </authorList>
    </citation>
    <scope>NUCLEOTIDE SEQUENCE [LARGE SCALE GENOMIC DNA]</scope>
    <source>
        <strain evidence="6 7">NPDC050545</strain>
    </source>
</reference>
<dbReference type="Proteomes" id="UP001612741">
    <property type="component" value="Unassembled WGS sequence"/>
</dbReference>
<keyword evidence="4" id="KW-0862">Zinc</keyword>
<comment type="similarity">
    <text evidence="1">Belongs to the metallo-beta-lactamase superfamily.</text>
</comment>
<name>A0ABW7Z2M8_9ACTN</name>
<evidence type="ECO:0000259" key="5">
    <source>
        <dbReference type="SMART" id="SM00849"/>
    </source>
</evidence>
<evidence type="ECO:0000313" key="6">
    <source>
        <dbReference type="EMBL" id="MFI6502432.1"/>
    </source>
</evidence>
<accession>A0ABW7Z2M8</accession>
<dbReference type="RefSeq" id="WP_397087687.1">
    <property type="nucleotide sequence ID" value="NZ_JBITGY010000009.1"/>
</dbReference>
<dbReference type="SMART" id="SM00849">
    <property type="entry name" value="Lactamase_B"/>
    <property type="match status" value="1"/>
</dbReference>
<evidence type="ECO:0000256" key="2">
    <source>
        <dbReference type="ARBA" id="ARBA00022723"/>
    </source>
</evidence>
<evidence type="ECO:0000256" key="4">
    <source>
        <dbReference type="ARBA" id="ARBA00022833"/>
    </source>
</evidence>
<dbReference type="Gene3D" id="3.60.15.10">
    <property type="entry name" value="Ribonuclease Z/Hydroxyacylglutathione hydrolase-like"/>
    <property type="match status" value="1"/>
</dbReference>
<evidence type="ECO:0000256" key="3">
    <source>
        <dbReference type="ARBA" id="ARBA00022801"/>
    </source>
</evidence>
<protein>
    <submittedName>
        <fullName evidence="6">MBL fold metallo-hydrolase</fullName>
    </submittedName>
</protein>
<sequence>MPHQSTIVAGVDITPLCDAVGPMGPALRLPFLETFLGAETDEGPWVLHFHCYLLRGRDGRVTLVDTGIGSTDSPAAVWAPVPGRLLDELAAAGATPEDVDTVVITHLHSDHCGGSVTSGRPVFPNARHVIQRAEVDNVSDAIRSAILDPLGDTVHVVDGDAQIHPGIWVRPAPGHTPGHQIVETGGFTMLGDVLHHPVQLADPTIRYVYDDDSDLAAKTRLEQVARLRAEGRLLATAHFPEPFVQL</sequence>
<proteinExistence type="inferred from homology"/>
<dbReference type="PANTHER" id="PTHR42978">
    <property type="entry name" value="QUORUM-QUENCHING LACTONASE YTNP-RELATED-RELATED"/>
    <property type="match status" value="1"/>
</dbReference>
<feature type="domain" description="Metallo-beta-lactamase" evidence="5">
    <location>
        <begin position="48"/>
        <end position="238"/>
    </location>
</feature>
<gene>
    <name evidence="6" type="ORF">ACIBG2_33995</name>
</gene>
<comment type="caution">
    <text evidence="6">The sequence shown here is derived from an EMBL/GenBank/DDBJ whole genome shotgun (WGS) entry which is preliminary data.</text>
</comment>
<dbReference type="SUPFAM" id="SSF56281">
    <property type="entry name" value="Metallo-hydrolase/oxidoreductase"/>
    <property type="match status" value="1"/>
</dbReference>
<keyword evidence="3" id="KW-0378">Hydrolase</keyword>
<keyword evidence="2" id="KW-0479">Metal-binding</keyword>